<dbReference type="Gene3D" id="3.40.50.720">
    <property type="entry name" value="NAD(P)-binding Rossmann-like Domain"/>
    <property type="match status" value="1"/>
</dbReference>
<dbReference type="EMBL" id="BLPG01000001">
    <property type="protein sequence ID" value="GFJ89929.1"/>
    <property type="molecule type" value="Genomic_DNA"/>
</dbReference>
<sequence length="225" mass="24505">MVAAFAKAGYQVFFQYNQNEPVAQRLRSTYSATGLRIDLASQFALPSDDFDVLINNAGINESEELTDRVDPMIWEKMLRVNLTVPFLLIRAVLPGMIHRGWGRIVNIGSIYSLRAATHRAPYVATKHGLSGLTKTVAREYAAHGITCNEICPSAVESRMMNRIAGDKAQRQGNTITEILDGYRALIPAKRMATPEEVASTSLHLCSPAAGFINGASVPVDGGLLT</sequence>
<dbReference type="PRINTS" id="PR00080">
    <property type="entry name" value="SDRFAMILY"/>
</dbReference>
<evidence type="ECO:0000313" key="3">
    <source>
        <dbReference type="Proteomes" id="UP000482960"/>
    </source>
</evidence>
<dbReference type="InterPro" id="IPR020904">
    <property type="entry name" value="Sc_DH/Rdtase_CS"/>
</dbReference>
<reference evidence="2 3" key="2">
    <citation type="submission" date="2020-03" db="EMBL/GenBank/DDBJ databases">
        <authorList>
            <person name="Ichikawa N."/>
            <person name="Kimura A."/>
            <person name="Kitahashi Y."/>
            <person name="Uohara A."/>
        </authorList>
    </citation>
    <scope>NUCLEOTIDE SEQUENCE [LARGE SCALE GENOMIC DNA]</scope>
    <source>
        <strain evidence="2 3">NBRC 108638</strain>
    </source>
</reference>
<dbReference type="PANTHER" id="PTHR42879">
    <property type="entry name" value="3-OXOACYL-(ACYL-CARRIER-PROTEIN) REDUCTASE"/>
    <property type="match status" value="1"/>
</dbReference>
<evidence type="ECO:0000313" key="2">
    <source>
        <dbReference type="EMBL" id="GFJ89929.1"/>
    </source>
</evidence>
<name>A0A6V8L5N3_9ACTN</name>
<dbReference type="GO" id="GO:0032787">
    <property type="term" value="P:monocarboxylic acid metabolic process"/>
    <property type="evidence" value="ECO:0007669"/>
    <property type="project" value="UniProtKB-ARBA"/>
</dbReference>
<evidence type="ECO:0000256" key="1">
    <source>
        <dbReference type="ARBA" id="ARBA00006484"/>
    </source>
</evidence>
<comment type="similarity">
    <text evidence="1">Belongs to the short-chain dehydrogenases/reductases (SDR) family.</text>
</comment>
<dbReference type="PROSITE" id="PS00061">
    <property type="entry name" value="ADH_SHORT"/>
    <property type="match status" value="1"/>
</dbReference>
<dbReference type="PANTHER" id="PTHR42879:SF2">
    <property type="entry name" value="3-OXOACYL-[ACYL-CARRIER-PROTEIN] REDUCTASE FABG"/>
    <property type="match status" value="1"/>
</dbReference>
<dbReference type="Pfam" id="PF13561">
    <property type="entry name" value="adh_short_C2"/>
    <property type="match status" value="1"/>
</dbReference>
<comment type="caution">
    <text evidence="2">The sequence shown here is derived from an EMBL/GenBank/DDBJ whole genome shotgun (WGS) entry which is preliminary data.</text>
</comment>
<gene>
    <name evidence="2" type="primary">bdh</name>
    <name evidence="2" type="ORF">Prum_035710</name>
</gene>
<protein>
    <submittedName>
        <fullName evidence="2">3-hydroxybutyrate dehydrogenase</fullName>
    </submittedName>
</protein>
<dbReference type="InterPro" id="IPR050259">
    <property type="entry name" value="SDR"/>
</dbReference>
<dbReference type="AlphaFoldDB" id="A0A6V8L5N3"/>
<dbReference type="Proteomes" id="UP000482960">
    <property type="component" value="Unassembled WGS sequence"/>
</dbReference>
<dbReference type="InterPro" id="IPR002347">
    <property type="entry name" value="SDR_fam"/>
</dbReference>
<proteinExistence type="inferred from homology"/>
<dbReference type="PRINTS" id="PR00081">
    <property type="entry name" value="GDHRDH"/>
</dbReference>
<keyword evidence="3" id="KW-1185">Reference proteome</keyword>
<organism evidence="2 3">
    <name type="scientific">Phytohabitans rumicis</name>
    <dbReference type="NCBI Taxonomy" id="1076125"/>
    <lineage>
        <taxon>Bacteria</taxon>
        <taxon>Bacillati</taxon>
        <taxon>Actinomycetota</taxon>
        <taxon>Actinomycetes</taxon>
        <taxon>Micromonosporales</taxon>
        <taxon>Micromonosporaceae</taxon>
    </lineage>
</organism>
<accession>A0A6V8L5N3</accession>
<reference evidence="2 3" key="1">
    <citation type="submission" date="2020-03" db="EMBL/GenBank/DDBJ databases">
        <title>Whole genome shotgun sequence of Phytohabitans rumicis NBRC 108638.</title>
        <authorList>
            <person name="Komaki H."/>
            <person name="Tamura T."/>
        </authorList>
    </citation>
    <scope>NUCLEOTIDE SEQUENCE [LARGE SCALE GENOMIC DNA]</scope>
    <source>
        <strain evidence="2 3">NBRC 108638</strain>
    </source>
</reference>
<dbReference type="InterPro" id="IPR036291">
    <property type="entry name" value="NAD(P)-bd_dom_sf"/>
</dbReference>
<dbReference type="SUPFAM" id="SSF51735">
    <property type="entry name" value="NAD(P)-binding Rossmann-fold domains"/>
    <property type="match status" value="1"/>
</dbReference>